<dbReference type="PANTHER" id="PTHR35095:SF1">
    <property type="entry name" value="OS05G0143300 PROTEIN"/>
    <property type="match status" value="1"/>
</dbReference>
<organism evidence="2 3">
    <name type="scientific">Trapa natans</name>
    <name type="common">Water chestnut</name>
    <dbReference type="NCBI Taxonomy" id="22666"/>
    <lineage>
        <taxon>Eukaryota</taxon>
        <taxon>Viridiplantae</taxon>
        <taxon>Streptophyta</taxon>
        <taxon>Embryophyta</taxon>
        <taxon>Tracheophyta</taxon>
        <taxon>Spermatophyta</taxon>
        <taxon>Magnoliopsida</taxon>
        <taxon>eudicotyledons</taxon>
        <taxon>Gunneridae</taxon>
        <taxon>Pentapetalae</taxon>
        <taxon>rosids</taxon>
        <taxon>malvids</taxon>
        <taxon>Myrtales</taxon>
        <taxon>Lythraceae</taxon>
        <taxon>Trapa</taxon>
    </lineage>
</organism>
<evidence type="ECO:0000313" key="3">
    <source>
        <dbReference type="Proteomes" id="UP001346149"/>
    </source>
</evidence>
<sequence>MEMAELRLMTSHGNRAELVFSREHDVSKLLKDYQSFPANCCWRQEIVGALNLNLSPIQSQLMEQLEPSNRFLQSNWCIKFNSALKSPVITDIQDRHPSLELFNFPTSEKLSRHQEVLYFHGPQLNNSQKVLEDVPLLANLLDLQIITNEFLAQKVAASLIYPNGNINYQQPLLDFIGDLAQNSRITIHPNGRVEFIGSRTEMNDLLSFVTEFYSRRNSANWRIQSLLVPHYYKLNAEEAQANSPRTSLKWEALTVPPMSPEKATAKPSPSRKKSSRKARKERDMYKRNSFHAFESLLSLLMDKKREGKLTTISLKKVGPELPELLNQLSAGIAGAGIAVLSSVLCKLASSRVPFCSSKFLSIGLGFGLVWLSWTINRLSSTLLYAARKTTSLGGLEEEIMERVDQTVKEIYFGAATIMAVAVLRLV</sequence>
<name>A0AAN7L1G9_TRANT</name>
<proteinExistence type="predicted"/>
<keyword evidence="3" id="KW-1185">Reference proteome</keyword>
<comment type="caution">
    <text evidence="2">The sequence shown here is derived from an EMBL/GenBank/DDBJ whole genome shotgun (WGS) entry which is preliminary data.</text>
</comment>
<evidence type="ECO:0000256" key="1">
    <source>
        <dbReference type="SAM" id="MobiDB-lite"/>
    </source>
</evidence>
<evidence type="ECO:0000313" key="2">
    <source>
        <dbReference type="EMBL" id="KAK4777191.1"/>
    </source>
</evidence>
<feature type="region of interest" description="Disordered" evidence="1">
    <location>
        <begin position="258"/>
        <end position="282"/>
    </location>
</feature>
<feature type="compositionally biased region" description="Basic residues" evidence="1">
    <location>
        <begin position="269"/>
        <end position="279"/>
    </location>
</feature>
<dbReference type="AlphaFoldDB" id="A0AAN7L1G9"/>
<accession>A0AAN7L1G9</accession>
<dbReference type="EMBL" id="JAXQNO010000018">
    <property type="protein sequence ID" value="KAK4777191.1"/>
    <property type="molecule type" value="Genomic_DNA"/>
</dbReference>
<dbReference type="Proteomes" id="UP001346149">
    <property type="component" value="Unassembled WGS sequence"/>
</dbReference>
<dbReference type="PANTHER" id="PTHR35095">
    <property type="entry name" value="OS05G0143300 PROTEIN"/>
    <property type="match status" value="1"/>
</dbReference>
<gene>
    <name evidence="2" type="ORF">SAY86_005879</name>
</gene>
<protein>
    <submittedName>
        <fullName evidence="2">Uncharacterized protein</fullName>
    </submittedName>
</protein>
<reference evidence="2 3" key="1">
    <citation type="journal article" date="2023" name="Hortic Res">
        <title>Pangenome of water caltrop reveals structural variations and asymmetric subgenome divergence after allopolyploidization.</title>
        <authorList>
            <person name="Zhang X."/>
            <person name="Chen Y."/>
            <person name="Wang L."/>
            <person name="Yuan Y."/>
            <person name="Fang M."/>
            <person name="Shi L."/>
            <person name="Lu R."/>
            <person name="Comes H.P."/>
            <person name="Ma Y."/>
            <person name="Chen Y."/>
            <person name="Huang G."/>
            <person name="Zhou Y."/>
            <person name="Zheng Z."/>
            <person name="Qiu Y."/>
        </authorList>
    </citation>
    <scope>NUCLEOTIDE SEQUENCE [LARGE SCALE GENOMIC DNA]</scope>
    <source>
        <strain evidence="2">F231</strain>
    </source>
</reference>